<comment type="caution">
    <text evidence="2">The sequence shown here is derived from an EMBL/GenBank/DDBJ whole genome shotgun (WGS) entry which is preliminary data.</text>
</comment>
<sequence length="67" mass="7676">NEIWHFETSWRAGSGIKRNPAPRSSALFLWKSTGLLLLWVKVYGKLPWHGLEAADTGGKALWLKWKN</sequence>
<dbReference type="InterPro" id="IPR001480">
    <property type="entry name" value="Bulb-type_lectin_dom"/>
</dbReference>
<gene>
    <name evidence="2" type="ORF">NE695_00980</name>
</gene>
<evidence type="ECO:0000313" key="2">
    <source>
        <dbReference type="EMBL" id="MCQ4838485.1"/>
    </source>
</evidence>
<proteinExistence type="predicted"/>
<accession>A0ABT1RVW0</accession>
<reference evidence="2 3" key="1">
    <citation type="submission" date="2022-06" db="EMBL/GenBank/DDBJ databases">
        <title>Isolation of gut microbiota from human fecal samples.</title>
        <authorList>
            <person name="Pamer E.G."/>
            <person name="Barat B."/>
            <person name="Waligurski E."/>
            <person name="Medina S."/>
            <person name="Paddock L."/>
            <person name="Mostad J."/>
        </authorList>
    </citation>
    <scope>NUCLEOTIDE SEQUENCE [LARGE SCALE GENOMIC DNA]</scope>
    <source>
        <strain evidence="2 3">DFI.9.73</strain>
    </source>
</reference>
<name>A0ABT1RVW0_9FIRM</name>
<dbReference type="PROSITE" id="PS50927">
    <property type="entry name" value="BULB_LECTIN"/>
    <property type="match status" value="1"/>
</dbReference>
<evidence type="ECO:0000259" key="1">
    <source>
        <dbReference type="PROSITE" id="PS50927"/>
    </source>
</evidence>
<organism evidence="2 3">
    <name type="scientific">Neglectibacter timonensis</name>
    <dbReference type="NCBI Taxonomy" id="1776382"/>
    <lineage>
        <taxon>Bacteria</taxon>
        <taxon>Bacillati</taxon>
        <taxon>Bacillota</taxon>
        <taxon>Clostridia</taxon>
        <taxon>Eubacteriales</taxon>
        <taxon>Oscillospiraceae</taxon>
        <taxon>Neglectibacter</taxon>
    </lineage>
</organism>
<keyword evidence="3" id="KW-1185">Reference proteome</keyword>
<dbReference type="RefSeq" id="WP_256191455.1">
    <property type="nucleotide sequence ID" value="NZ_JANFZG010000001.1"/>
</dbReference>
<protein>
    <recommendedName>
        <fullName evidence="1">Bulb-type lectin domain-containing protein</fullName>
    </recommendedName>
</protein>
<evidence type="ECO:0000313" key="3">
    <source>
        <dbReference type="Proteomes" id="UP001524473"/>
    </source>
</evidence>
<dbReference type="EMBL" id="JANFZH010000002">
    <property type="protein sequence ID" value="MCQ4838485.1"/>
    <property type="molecule type" value="Genomic_DNA"/>
</dbReference>
<feature type="domain" description="Bulb-type lectin" evidence="1">
    <location>
        <begin position="1"/>
        <end position="67"/>
    </location>
</feature>
<feature type="non-terminal residue" evidence="2">
    <location>
        <position position="1"/>
    </location>
</feature>
<dbReference type="Proteomes" id="UP001524473">
    <property type="component" value="Unassembled WGS sequence"/>
</dbReference>